<dbReference type="PANTHER" id="PTHR15162:SF7">
    <property type="entry name" value="SUCCINYLGLUTAMATE DESUCCINYLASE"/>
    <property type="match status" value="1"/>
</dbReference>
<keyword evidence="2" id="KW-0479">Metal-binding</keyword>
<reference evidence="7 8" key="1">
    <citation type="submission" date="2020-03" db="EMBL/GenBank/DDBJ databases">
        <title>Roseomonas selenitidurans sp. nov. isolated from soil.</title>
        <authorList>
            <person name="Liu H."/>
        </authorList>
    </citation>
    <scope>NUCLEOTIDE SEQUENCE [LARGE SCALE GENOMIC DNA]</scope>
    <source>
        <strain evidence="7 8">JCM 15073</strain>
    </source>
</reference>
<dbReference type="EMBL" id="JAAVTX010000001">
    <property type="protein sequence ID" value="NKE43186.1"/>
    <property type="molecule type" value="Genomic_DNA"/>
</dbReference>
<evidence type="ECO:0000256" key="2">
    <source>
        <dbReference type="ARBA" id="ARBA00022723"/>
    </source>
</evidence>
<dbReference type="InterPro" id="IPR050178">
    <property type="entry name" value="AspA/AstE_fam"/>
</dbReference>
<keyword evidence="8" id="KW-1185">Reference proteome</keyword>
<organism evidence="7 8">
    <name type="scientific">Falsiroseomonas frigidaquae</name>
    <dbReference type="NCBI Taxonomy" id="487318"/>
    <lineage>
        <taxon>Bacteria</taxon>
        <taxon>Pseudomonadati</taxon>
        <taxon>Pseudomonadota</taxon>
        <taxon>Alphaproteobacteria</taxon>
        <taxon>Acetobacterales</taxon>
        <taxon>Roseomonadaceae</taxon>
        <taxon>Falsiroseomonas</taxon>
    </lineage>
</organism>
<protein>
    <submittedName>
        <fullName evidence="7">Peptidase M14</fullName>
    </submittedName>
</protein>
<evidence type="ECO:0000256" key="1">
    <source>
        <dbReference type="ARBA" id="ARBA00001947"/>
    </source>
</evidence>
<evidence type="ECO:0000256" key="5">
    <source>
        <dbReference type="SAM" id="MobiDB-lite"/>
    </source>
</evidence>
<proteinExistence type="predicted"/>
<dbReference type="InterPro" id="IPR055438">
    <property type="entry name" value="AstE_AspA_cat"/>
</dbReference>
<comment type="caution">
    <text evidence="7">The sequence shown here is derived from an EMBL/GenBank/DDBJ whole genome shotgun (WGS) entry which is preliminary data.</text>
</comment>
<comment type="cofactor">
    <cofactor evidence="1">
        <name>Zn(2+)</name>
        <dbReference type="ChEBI" id="CHEBI:29105"/>
    </cofactor>
</comment>
<sequence>MDRPVRTRSLLRLPRQARRQDGGVTPPPLSGTAALAGLPPLTVHLPQPEIGPWRAGNAGLPGVWRFAAAEAGPHLVVSAAVHGNEIAGALLLARWLRDGVRPRRGTLTLVFGNLAALERFDPADPTASRFVDEDLNRIWAPALLASGRRSVELERARALLPVVAQADVLLDLHSMLWPSDPLFLSGPGAAARRLGQDLGTPPLVVADDGHAAGLRLIDHARFRDGGTALLLEAGSHWQKDTLAQMEHSAARLLRQLGMAAPDAALPPDSAPPAGRLARVTRTVTAATSGFTFLRDFRGGEVVPRRNTLIALDGEVEVRTPHDDCLLVMPSPHAMRGHTAVRLARFEG</sequence>
<keyword evidence="4" id="KW-0862">Zinc</keyword>
<dbReference type="PANTHER" id="PTHR15162">
    <property type="entry name" value="ASPARTOACYLASE"/>
    <property type="match status" value="1"/>
</dbReference>
<name>A0ABX1ERC3_9PROT</name>
<feature type="region of interest" description="Disordered" evidence="5">
    <location>
        <begin position="1"/>
        <end position="30"/>
    </location>
</feature>
<feature type="domain" description="Succinylglutamate desuccinylase/Aspartoacylase catalytic" evidence="6">
    <location>
        <begin position="71"/>
        <end position="174"/>
    </location>
</feature>
<accession>A0ABX1ERC3</accession>
<gene>
    <name evidence="7" type="ORF">HB662_00245</name>
</gene>
<evidence type="ECO:0000256" key="4">
    <source>
        <dbReference type="ARBA" id="ARBA00022833"/>
    </source>
</evidence>
<evidence type="ECO:0000259" key="6">
    <source>
        <dbReference type="Pfam" id="PF24827"/>
    </source>
</evidence>
<dbReference type="Pfam" id="PF24827">
    <property type="entry name" value="AstE_AspA_cat"/>
    <property type="match status" value="1"/>
</dbReference>
<evidence type="ECO:0000256" key="3">
    <source>
        <dbReference type="ARBA" id="ARBA00022801"/>
    </source>
</evidence>
<evidence type="ECO:0000313" key="7">
    <source>
        <dbReference type="EMBL" id="NKE43186.1"/>
    </source>
</evidence>
<dbReference type="Proteomes" id="UP000765160">
    <property type="component" value="Unassembled WGS sequence"/>
</dbReference>
<keyword evidence="3" id="KW-0378">Hydrolase</keyword>
<dbReference type="Gene3D" id="3.40.630.10">
    <property type="entry name" value="Zn peptidases"/>
    <property type="match status" value="1"/>
</dbReference>
<dbReference type="SUPFAM" id="SSF53187">
    <property type="entry name" value="Zn-dependent exopeptidases"/>
    <property type="match status" value="1"/>
</dbReference>
<evidence type="ECO:0000313" key="8">
    <source>
        <dbReference type="Proteomes" id="UP000765160"/>
    </source>
</evidence>